<reference evidence="2" key="2">
    <citation type="submission" date="2019-03" db="EMBL/GenBank/DDBJ databases">
        <authorList>
            <person name="Zhao Y."/>
            <person name="Du Z."/>
        </authorList>
    </citation>
    <scope>NUCLEOTIDE SEQUENCE</scope>
    <source>
        <strain evidence="2">JCM30602</strain>
    </source>
</reference>
<proteinExistence type="predicted"/>
<name>A0A4R5Q5M0_9PROT</name>
<dbReference type="AlphaFoldDB" id="A0A4R5Q5M0"/>
<gene>
    <name evidence="2" type="ORF">E2C06_34865</name>
    <name evidence="1" type="ORF">E2C06_36345</name>
</gene>
<evidence type="ECO:0000313" key="1">
    <source>
        <dbReference type="EMBL" id="TDH56477.1"/>
    </source>
</evidence>
<keyword evidence="3" id="KW-1185">Reference proteome</keyword>
<sequence>EQAIARYIREHNATSSPFVWTKPADHILAKLARLPAPSE</sequence>
<comment type="caution">
    <text evidence="2">The sequence shown here is derived from an EMBL/GenBank/DDBJ whole genome shotgun (WGS) entry which is preliminary data.</text>
</comment>
<accession>A0A4R5Q5M0</accession>
<feature type="non-terminal residue" evidence="2">
    <location>
        <position position="1"/>
    </location>
</feature>
<dbReference type="Proteomes" id="UP000295096">
    <property type="component" value="Unassembled WGS sequence"/>
</dbReference>
<evidence type="ECO:0000313" key="2">
    <source>
        <dbReference type="EMBL" id="TDH58016.1"/>
    </source>
</evidence>
<protein>
    <submittedName>
        <fullName evidence="2">IS630 family transposase</fullName>
    </submittedName>
</protein>
<organism evidence="2 3">
    <name type="scientific">Dankookia rubra</name>
    <dbReference type="NCBI Taxonomy" id="1442381"/>
    <lineage>
        <taxon>Bacteria</taxon>
        <taxon>Pseudomonadati</taxon>
        <taxon>Pseudomonadota</taxon>
        <taxon>Alphaproteobacteria</taxon>
        <taxon>Acetobacterales</taxon>
        <taxon>Roseomonadaceae</taxon>
        <taxon>Dankookia</taxon>
    </lineage>
</organism>
<dbReference type="EMBL" id="SMSJ01000167">
    <property type="protein sequence ID" value="TDH58016.1"/>
    <property type="molecule type" value="Genomic_DNA"/>
</dbReference>
<dbReference type="EMBL" id="SMSJ01000248">
    <property type="protein sequence ID" value="TDH56477.1"/>
    <property type="molecule type" value="Genomic_DNA"/>
</dbReference>
<reference evidence="2 3" key="1">
    <citation type="journal article" date="2016" name="J. Microbiol.">
        <title>Dankookia rubra gen. nov., sp. nov., an alphaproteobacterium isolated from sediment of a shallow stream.</title>
        <authorList>
            <person name="Kim W.H."/>
            <person name="Kim D.H."/>
            <person name="Kang K."/>
            <person name="Ahn T.Y."/>
        </authorList>
    </citation>
    <scope>NUCLEOTIDE SEQUENCE [LARGE SCALE GENOMIC DNA]</scope>
    <source>
        <strain evidence="2 3">JCM30602</strain>
    </source>
</reference>
<evidence type="ECO:0000313" key="3">
    <source>
        <dbReference type="Proteomes" id="UP000295096"/>
    </source>
</evidence>